<reference evidence="3" key="1">
    <citation type="submission" date="2015-07" db="EMBL/GenBank/DDBJ databases">
        <title>Fjat-10053 dsm26.</title>
        <authorList>
            <person name="Liu B."/>
            <person name="Wang J."/>
            <person name="Zhu Y."/>
            <person name="Liu G."/>
            <person name="Chen Q."/>
            <person name="Chen Z."/>
            <person name="Lan J."/>
            <person name="Che J."/>
            <person name="Ge C."/>
            <person name="Shi H."/>
            <person name="Pan Z."/>
            <person name="Liu X."/>
        </authorList>
    </citation>
    <scope>NUCLEOTIDE SEQUENCE [LARGE SCALE GENOMIC DNA]</scope>
    <source>
        <strain evidence="3">DSM 26</strain>
    </source>
</reference>
<dbReference type="PATRIC" id="fig|1473.5.peg.648"/>
<protein>
    <submittedName>
        <fullName evidence="2">PadR family transcriptional regulator</fullName>
    </submittedName>
</protein>
<dbReference type="InterPro" id="IPR052509">
    <property type="entry name" value="Metal_resp_DNA-bind_regulator"/>
</dbReference>
<dbReference type="AlphaFoldDB" id="A0A0L0QKE8"/>
<sequence length="107" mass="12551">MNVQFKKGALELCVLALLDKQDHYGYELANKISKRVAISEGSVYPLLRRLAKEEYFTTYLQESSEGPSRKYYRLTDKGRDYLHQLIHEWVQFTQGVNKLLQEGDHIE</sequence>
<proteinExistence type="predicted"/>
<dbReference type="PANTHER" id="PTHR33169">
    <property type="entry name" value="PADR-FAMILY TRANSCRIPTIONAL REGULATOR"/>
    <property type="match status" value="1"/>
</dbReference>
<dbReference type="InterPro" id="IPR036390">
    <property type="entry name" value="WH_DNA-bd_sf"/>
</dbReference>
<dbReference type="GeneID" id="66872027"/>
<evidence type="ECO:0000259" key="1">
    <source>
        <dbReference type="Pfam" id="PF03551"/>
    </source>
</evidence>
<dbReference type="OrthoDB" id="9791785at2"/>
<evidence type="ECO:0000313" key="2">
    <source>
        <dbReference type="EMBL" id="KNE19021.1"/>
    </source>
</evidence>
<dbReference type="Gene3D" id="1.10.10.10">
    <property type="entry name" value="Winged helix-like DNA-binding domain superfamily/Winged helix DNA-binding domain"/>
    <property type="match status" value="1"/>
</dbReference>
<dbReference type="PANTHER" id="PTHR33169:SF24">
    <property type="entry name" value="TRANSCRIPTIONAL REGULATOR, PADR FAMILY"/>
    <property type="match status" value="1"/>
</dbReference>
<accession>A0A0L0QKE8</accession>
<dbReference type="SUPFAM" id="SSF46785">
    <property type="entry name" value="Winged helix' DNA-binding domain"/>
    <property type="match status" value="1"/>
</dbReference>
<dbReference type="Pfam" id="PF03551">
    <property type="entry name" value="PadR"/>
    <property type="match status" value="1"/>
</dbReference>
<comment type="caution">
    <text evidence="2">The sequence shown here is derived from an EMBL/GenBank/DDBJ whole genome shotgun (WGS) entry which is preliminary data.</text>
</comment>
<dbReference type="EMBL" id="LGTO01000007">
    <property type="protein sequence ID" value="KNE19021.1"/>
    <property type="molecule type" value="Genomic_DNA"/>
</dbReference>
<organism evidence="2 3">
    <name type="scientific">Virgibacillus pantothenticus</name>
    <dbReference type="NCBI Taxonomy" id="1473"/>
    <lineage>
        <taxon>Bacteria</taxon>
        <taxon>Bacillati</taxon>
        <taxon>Bacillota</taxon>
        <taxon>Bacilli</taxon>
        <taxon>Bacillales</taxon>
        <taxon>Bacillaceae</taxon>
        <taxon>Virgibacillus</taxon>
    </lineage>
</organism>
<keyword evidence="3" id="KW-1185">Reference proteome</keyword>
<dbReference type="RefSeq" id="WP_050351520.1">
    <property type="nucleotide sequence ID" value="NZ_BOSN01000003.1"/>
</dbReference>
<dbReference type="InterPro" id="IPR005149">
    <property type="entry name" value="Tscrpt_reg_PadR_N"/>
</dbReference>
<gene>
    <name evidence="2" type="ORF">AFK71_10660</name>
</gene>
<evidence type="ECO:0000313" key="3">
    <source>
        <dbReference type="Proteomes" id="UP000036780"/>
    </source>
</evidence>
<name>A0A0L0QKE8_VIRPA</name>
<feature type="domain" description="Transcription regulator PadR N-terminal" evidence="1">
    <location>
        <begin position="14"/>
        <end position="83"/>
    </location>
</feature>
<dbReference type="Proteomes" id="UP000036780">
    <property type="component" value="Unassembled WGS sequence"/>
</dbReference>
<dbReference type="InterPro" id="IPR036388">
    <property type="entry name" value="WH-like_DNA-bd_sf"/>
</dbReference>